<evidence type="ECO:0000256" key="1">
    <source>
        <dbReference type="SAM" id="MobiDB-lite"/>
    </source>
</evidence>
<feature type="region of interest" description="Disordered" evidence="1">
    <location>
        <begin position="1"/>
        <end position="106"/>
    </location>
</feature>
<feature type="compositionally biased region" description="Basic residues" evidence="1">
    <location>
        <begin position="21"/>
        <end position="56"/>
    </location>
</feature>
<dbReference type="EMBL" id="LDTB01000053">
    <property type="protein sequence ID" value="KTT70410.1"/>
    <property type="molecule type" value="Genomic_DNA"/>
</dbReference>
<evidence type="ECO:0000313" key="2">
    <source>
        <dbReference type="EMBL" id="KTT70410.1"/>
    </source>
</evidence>
<accession>A0A147HZG0</accession>
<feature type="region of interest" description="Disordered" evidence="1">
    <location>
        <begin position="360"/>
        <end position="379"/>
    </location>
</feature>
<evidence type="ECO:0000313" key="3">
    <source>
        <dbReference type="Proteomes" id="UP000074310"/>
    </source>
</evidence>
<name>A0A147HZG0_9SPHN</name>
<gene>
    <name evidence="2" type="ORF">NS334_12370</name>
</gene>
<protein>
    <submittedName>
        <fullName evidence="2">Uncharacterized protein</fullName>
    </submittedName>
</protein>
<keyword evidence="3" id="KW-1185">Reference proteome</keyword>
<reference evidence="2 3" key="1">
    <citation type="journal article" date="2016" name="Front. Microbiol.">
        <title>Genomic Resource of Rice Seed Associated Bacteria.</title>
        <authorList>
            <person name="Midha S."/>
            <person name="Bansal K."/>
            <person name="Sharma S."/>
            <person name="Kumar N."/>
            <person name="Patil P.P."/>
            <person name="Chaudhry V."/>
            <person name="Patil P.B."/>
        </authorList>
    </citation>
    <scope>NUCLEOTIDE SEQUENCE [LARGE SCALE GENOMIC DNA]</scope>
    <source>
        <strain evidence="2 3">NS334</strain>
    </source>
</reference>
<sequence length="907" mass="98954">MAGCPRRQPSLHQRGLNPRADHHHLSRTDRHHHRHRAHHRRAAAARGGARRHHARLRSQPPGAAARTRARDRRPPRPDRRTRRHRAALARGRGGSARAGPRRQCHGGMDRMATLASRRRGLRRAPPRRRRSRRCGERAMTIRDLDDDLRIDVPQLLGRLAIELPQLFHDDGTPTDVIAPLRLPTGVSPTDVMVGGWDFDGDLGEAGSLRIAGLRLPKIGYYIADDDPLRSAASVLGGRLPRWPASLDETVAQDEAAALSSASAEAMLRRVNCTLRDISIAKDVLRAGGTLGAVLIAALQASDALTTAEVARDAARIAMSGMEPSDECFRLAEVARERSVDAVSACLTLLELLDRHRVAVKPDESMPHEPGTRTEKGDLDKSRLAVMAAARLIKGAAAFTGTPRHTSPGLNHRSKRVSAALTPVRAFVDHVTGFIGGHHAGAPDSWSRILEKTLKTNREQELDDKPDNAIELFPGLLDSASRKLGLDPAGRDARIAAIIRIDATRIFMLLHSARVAEAVRLFPWLAARHRGFPDFSGGFADAVTVLLELQRCRAILRELVVRTRGPLANWEEAGLPAIEPRLTIREAHRAFATSRRMEAALASHHGFATYAREFAFSHAVYKAHTAGQPLNPAHSLPILQQGSIGWTSKLAHRDVATVATTGAAFTTSAVATATDRERQDLPRFFGMTSIEFVTASLQTILAAHRRGAKAVTLGGGAHTLEIDWSIFDLTELMLAAVDASGEEVARFRKRTRADGPASLNHCRRGPARRGQKMIRAHKTARIAAFEKKLTAEARTTPAWKTMCAGYDTAIDAAPAADQCVPAYWYNPEHDLPFWSTFQNAVKEPAPAPASGQPATQRDALMLELAGFATWAPRLIAALLPTPQTARAVTWLAHGFVGIAADPDFAVLR</sequence>
<dbReference type="Proteomes" id="UP000074310">
    <property type="component" value="Unassembled WGS sequence"/>
</dbReference>
<comment type="caution">
    <text evidence="2">The sequence shown here is derived from an EMBL/GenBank/DDBJ whole genome shotgun (WGS) entry which is preliminary data.</text>
</comment>
<dbReference type="PATRIC" id="fig|869719.3.peg.2457"/>
<proteinExistence type="predicted"/>
<dbReference type="AlphaFoldDB" id="A0A147HZG0"/>
<feature type="compositionally biased region" description="Low complexity" evidence="1">
    <location>
        <begin position="57"/>
        <end position="66"/>
    </location>
</feature>
<organism evidence="2 3">
    <name type="scientific">Sphingomonas endophytica</name>
    <dbReference type="NCBI Taxonomy" id="869719"/>
    <lineage>
        <taxon>Bacteria</taxon>
        <taxon>Pseudomonadati</taxon>
        <taxon>Pseudomonadota</taxon>
        <taxon>Alphaproteobacteria</taxon>
        <taxon>Sphingomonadales</taxon>
        <taxon>Sphingomonadaceae</taxon>
        <taxon>Sphingomonas</taxon>
    </lineage>
</organism>